<name>A0A2N9ER46_FAGSY</name>
<evidence type="ECO:0000256" key="1">
    <source>
        <dbReference type="ARBA" id="ARBA00005234"/>
    </source>
</evidence>
<feature type="compositionally biased region" description="Low complexity" evidence="4">
    <location>
        <begin position="220"/>
        <end position="236"/>
    </location>
</feature>
<feature type="region of interest" description="Disordered" evidence="4">
    <location>
        <begin position="201"/>
        <end position="319"/>
    </location>
</feature>
<dbReference type="EMBL" id="OIVN01000264">
    <property type="protein sequence ID" value="SPC77288.1"/>
    <property type="molecule type" value="Genomic_DNA"/>
</dbReference>
<dbReference type="PANTHER" id="PTHR46033">
    <property type="entry name" value="PROTEIN MAIN-LIKE 2"/>
    <property type="match status" value="1"/>
</dbReference>
<dbReference type="InterPro" id="IPR044824">
    <property type="entry name" value="MAIN-like"/>
</dbReference>
<dbReference type="GO" id="GO:0010073">
    <property type="term" value="P:meristem maintenance"/>
    <property type="evidence" value="ECO:0007669"/>
    <property type="project" value="InterPro"/>
</dbReference>
<evidence type="ECO:0000256" key="3">
    <source>
        <dbReference type="ARBA" id="ARBA00022801"/>
    </source>
</evidence>
<proteinExistence type="inferred from homology"/>
<dbReference type="Gene3D" id="3.40.395.10">
    <property type="entry name" value="Adenoviral Proteinase, Chain A"/>
    <property type="match status" value="1"/>
</dbReference>
<dbReference type="InterPro" id="IPR019557">
    <property type="entry name" value="AminoTfrase-like_pln_mobile"/>
</dbReference>
<sequence length="671" mass="74573">MVEKLLDRHLKTTSPDRNKLVTLLTKTSIQVPNRVRLYIALVFSYFLFPTTSKKVNPSLLPLLDDRANLGTYAWGKAVYDFLVSGLSRAASSMQAKKGRGNLHIQGCTALLQIWACEHLGVGSKNAEINQPFPRFLAWTHQRMYTKKASEAFSKSANVLSVLVAMPWEQDFNVLELQAERAEREALARQVRRLKDELDHVKAPTLTKRAPTLTKRAPTLTKRAPTLTKPAPTLTLKPPQPSPNQPQPSPNQPPPSPSQNQPPPSPNQPPPSPSQSQPPPLPSHSQPPPSQSQLPIQAPIVDLPSSPSKAAKRGKAAKKKAKVAVVDVASSPSKQDNAGEAAAAMVDLVSSPSKGATSVTYTRAKTRAHKNLMIVAPHSEPVINEWVDAHFLYQPTAADEAVLADFRKKWGAPKRRGTRKRPNEVDSNEMAISTDTYELTGREVSSLLADQAQDDGSRWISTAVVDAFRDVLMQKLTQTGHPPPYINFVISVHGGTTILGMAPSTSTQRGKRTRKGKQPIQDDQPQPEAVFRPSWVRSMPTNCNRIFAPAWHNGHFVMMVVDCLQKVFYFFDSLPTAARRALAPTLRKALEQICMENLKHTDVHTWLLQYKDDIPTQDKYASDCGIFMLTFMESLIFSNKIVQFKEADCPRIRERILLELYYTSLLPKAVQS</sequence>
<evidence type="ECO:0000256" key="2">
    <source>
        <dbReference type="ARBA" id="ARBA00022670"/>
    </source>
</evidence>
<dbReference type="Pfam" id="PF10536">
    <property type="entry name" value="PMD"/>
    <property type="match status" value="1"/>
</dbReference>
<feature type="domain" description="Ubiquitin-like protease family profile" evidence="5">
    <location>
        <begin position="436"/>
        <end position="634"/>
    </location>
</feature>
<dbReference type="PROSITE" id="PS50600">
    <property type="entry name" value="ULP_PROTEASE"/>
    <property type="match status" value="1"/>
</dbReference>
<feature type="compositionally biased region" description="Pro residues" evidence="4">
    <location>
        <begin position="237"/>
        <end position="289"/>
    </location>
</feature>
<dbReference type="GO" id="GO:0006508">
    <property type="term" value="P:proteolysis"/>
    <property type="evidence" value="ECO:0007669"/>
    <property type="project" value="UniProtKB-KW"/>
</dbReference>
<evidence type="ECO:0000259" key="5">
    <source>
        <dbReference type="PROSITE" id="PS50600"/>
    </source>
</evidence>
<reference evidence="6" key="1">
    <citation type="submission" date="2018-02" db="EMBL/GenBank/DDBJ databases">
        <authorList>
            <person name="Cohen D.B."/>
            <person name="Kent A.D."/>
        </authorList>
    </citation>
    <scope>NUCLEOTIDE SEQUENCE</scope>
</reference>
<dbReference type="InterPro" id="IPR003653">
    <property type="entry name" value="Peptidase_C48_C"/>
</dbReference>
<accession>A0A2N9ER46</accession>
<feature type="compositionally biased region" description="Basic residues" evidence="4">
    <location>
        <begin position="309"/>
        <end position="319"/>
    </location>
</feature>
<keyword evidence="2" id="KW-0645">Protease</keyword>
<feature type="region of interest" description="Disordered" evidence="4">
    <location>
        <begin position="501"/>
        <end position="526"/>
    </location>
</feature>
<dbReference type="GO" id="GO:0008234">
    <property type="term" value="F:cysteine-type peptidase activity"/>
    <property type="evidence" value="ECO:0007669"/>
    <property type="project" value="InterPro"/>
</dbReference>
<dbReference type="Pfam" id="PF02902">
    <property type="entry name" value="Peptidase_C48"/>
    <property type="match status" value="1"/>
</dbReference>
<comment type="similarity">
    <text evidence="1">Belongs to the peptidase C48 family.</text>
</comment>
<evidence type="ECO:0000313" key="6">
    <source>
        <dbReference type="EMBL" id="SPC77288.1"/>
    </source>
</evidence>
<protein>
    <recommendedName>
        <fullName evidence="5">Ubiquitin-like protease family profile domain-containing protein</fullName>
    </recommendedName>
</protein>
<dbReference type="AlphaFoldDB" id="A0A2N9ER46"/>
<dbReference type="SUPFAM" id="SSF54001">
    <property type="entry name" value="Cysteine proteinases"/>
    <property type="match status" value="1"/>
</dbReference>
<dbReference type="PANTHER" id="PTHR46033:SF8">
    <property type="entry name" value="PROTEIN MAINTENANCE OF MERISTEMS-LIKE"/>
    <property type="match status" value="1"/>
</dbReference>
<keyword evidence="3" id="KW-0378">Hydrolase</keyword>
<evidence type="ECO:0000256" key="4">
    <source>
        <dbReference type="SAM" id="MobiDB-lite"/>
    </source>
</evidence>
<dbReference type="InterPro" id="IPR038765">
    <property type="entry name" value="Papain-like_cys_pep_sf"/>
</dbReference>
<gene>
    <name evidence="6" type="ORF">FSB_LOCUS5170</name>
</gene>
<organism evidence="6">
    <name type="scientific">Fagus sylvatica</name>
    <name type="common">Beechnut</name>
    <dbReference type="NCBI Taxonomy" id="28930"/>
    <lineage>
        <taxon>Eukaryota</taxon>
        <taxon>Viridiplantae</taxon>
        <taxon>Streptophyta</taxon>
        <taxon>Embryophyta</taxon>
        <taxon>Tracheophyta</taxon>
        <taxon>Spermatophyta</taxon>
        <taxon>Magnoliopsida</taxon>
        <taxon>eudicotyledons</taxon>
        <taxon>Gunneridae</taxon>
        <taxon>Pentapetalae</taxon>
        <taxon>rosids</taxon>
        <taxon>fabids</taxon>
        <taxon>Fagales</taxon>
        <taxon>Fagaceae</taxon>
        <taxon>Fagus</taxon>
    </lineage>
</organism>